<name>X4R822_9ACTO</name>
<organism evidence="6 8">
    <name type="scientific">Trueperella pyogenes</name>
    <dbReference type="NCBI Taxonomy" id="1661"/>
    <lineage>
        <taxon>Bacteria</taxon>
        <taxon>Bacillati</taxon>
        <taxon>Actinomycetota</taxon>
        <taxon>Actinomycetes</taxon>
        <taxon>Actinomycetales</taxon>
        <taxon>Actinomycetaceae</taxon>
        <taxon>Trueperella</taxon>
    </lineage>
</organism>
<dbReference type="GeneID" id="97532250"/>
<dbReference type="KEGG" id="tpy:CQ11_01595"/>
<reference evidence="6 8" key="1">
    <citation type="submission" date="2018-11" db="EMBL/GenBank/DDBJ databases">
        <title>Multidrug-resistant genes are associated with an 42-kb island TGI1 carrying a complex class 1 integron in a Trueperella pyogenes.</title>
        <authorList>
            <person name="Dong W."/>
        </authorList>
    </citation>
    <scope>NUCLEOTIDE SEQUENCE [LARGE SCALE GENOMIC DNA]</scope>
    <source>
        <strain evidence="6 8">TP4</strain>
    </source>
</reference>
<comment type="function">
    <text evidence="4 5">Cell division protein that is part of the divisome complex and is recruited early to the Z-ring. Probably stimulates Z-ring formation, perhaps through the cross-linking of FtsZ protofilaments. Its function overlaps with FtsA.</text>
</comment>
<evidence type="ECO:0000313" key="6">
    <source>
        <dbReference type="EMBL" id="AZR05900.1"/>
    </source>
</evidence>
<evidence type="ECO:0000256" key="5">
    <source>
        <dbReference type="HAMAP-Rule" id="MF_01197"/>
    </source>
</evidence>
<keyword evidence="1 5" id="KW-0132">Cell division</keyword>
<comment type="subcellular location">
    <subcellularLocation>
        <location evidence="5">Cytoplasm</location>
    </subcellularLocation>
    <text evidence="5">Localizes to the division site, in a FtsZ-dependent manner.</text>
</comment>
<dbReference type="GO" id="GO:0000917">
    <property type="term" value="P:division septum assembly"/>
    <property type="evidence" value="ECO:0007669"/>
    <property type="project" value="UniProtKB-KW"/>
</dbReference>
<dbReference type="Proteomes" id="UP001555100">
    <property type="component" value="Unassembled WGS sequence"/>
</dbReference>
<dbReference type="GO" id="GO:0005737">
    <property type="term" value="C:cytoplasm"/>
    <property type="evidence" value="ECO:0007669"/>
    <property type="project" value="UniProtKB-SubCell"/>
</dbReference>
<keyword evidence="5" id="KW-0963">Cytoplasm</keyword>
<sequence length="140" mass="15700">MGIFDRIQAKAMPNDDYDDVADYDEYAEYDEKADGYYESDAVTPIRPVDQAPEVARIVTVWVSTFRDAADFALEFRNGLPVVLNLSDAADDERKRIVDFAYGLTFGLEGSFNAISDDVFLLTPKSVKIDSYGTEATRVFN</sequence>
<evidence type="ECO:0000313" key="7">
    <source>
        <dbReference type="EMBL" id="MEW6954070.1"/>
    </source>
</evidence>
<comment type="similarity">
    <text evidence="5">Belongs to the SepF family.</text>
</comment>
<dbReference type="OrthoDB" id="3731101at2"/>
<reference evidence="7 9" key="2">
    <citation type="submission" date="2024-01" db="EMBL/GenBank/DDBJ databases">
        <title>Genomic analysis and antimicrobial resistance profiles of Trueperella pyogenes isolated from domestic and wild animals.</title>
        <authorList>
            <person name="Magossi G."/>
            <person name="Gzyl K.E."/>
            <person name="Holman D.B."/>
            <person name="Amat S."/>
        </authorList>
    </citation>
    <scope>NUCLEOTIDE SEQUENCE [LARGE SCALE GENOMIC DNA]</scope>
    <source>
        <strain evidence="7 9">1494</strain>
    </source>
</reference>
<comment type="subunit">
    <text evidence="5">Homodimer. Interacts with FtsZ.</text>
</comment>
<proteinExistence type="inferred from homology"/>
<accession>X4R822</accession>
<keyword evidence="2 5" id="KW-0717">Septation</keyword>
<evidence type="ECO:0000256" key="3">
    <source>
        <dbReference type="ARBA" id="ARBA00023306"/>
    </source>
</evidence>
<dbReference type="InterPro" id="IPR038594">
    <property type="entry name" value="SepF-like_sf"/>
</dbReference>
<dbReference type="HAMAP" id="MF_01197">
    <property type="entry name" value="SepF"/>
    <property type="match status" value="1"/>
</dbReference>
<dbReference type="AlphaFoldDB" id="X4R822"/>
<dbReference type="PANTHER" id="PTHR35798">
    <property type="entry name" value="CELL DIVISION PROTEIN SEPF"/>
    <property type="match status" value="1"/>
</dbReference>
<dbReference type="InterPro" id="IPR023052">
    <property type="entry name" value="Cell_div_SepF"/>
</dbReference>
<dbReference type="Gene3D" id="3.30.110.150">
    <property type="entry name" value="SepF-like protein"/>
    <property type="match status" value="1"/>
</dbReference>
<dbReference type="EMBL" id="JBAGNM010000002">
    <property type="protein sequence ID" value="MEW6954070.1"/>
    <property type="molecule type" value="Genomic_DNA"/>
</dbReference>
<dbReference type="Pfam" id="PF04472">
    <property type="entry name" value="SepF"/>
    <property type="match status" value="1"/>
</dbReference>
<evidence type="ECO:0000256" key="4">
    <source>
        <dbReference type="ARBA" id="ARBA00044936"/>
    </source>
</evidence>
<evidence type="ECO:0000313" key="8">
    <source>
        <dbReference type="Proteomes" id="UP000275951"/>
    </source>
</evidence>
<protein>
    <recommendedName>
        <fullName evidence="5">Cell division protein SepF</fullName>
    </recommendedName>
</protein>
<dbReference type="RefSeq" id="WP_024963204.1">
    <property type="nucleotide sequence ID" value="NZ_CP007519.1"/>
</dbReference>
<dbReference type="PANTHER" id="PTHR35798:SF1">
    <property type="entry name" value="CELL DIVISION PROTEIN SEPF"/>
    <property type="match status" value="1"/>
</dbReference>
<evidence type="ECO:0000256" key="1">
    <source>
        <dbReference type="ARBA" id="ARBA00022618"/>
    </source>
</evidence>
<dbReference type="Proteomes" id="UP000275951">
    <property type="component" value="Chromosome"/>
</dbReference>
<dbReference type="EMBL" id="CP033905">
    <property type="protein sequence ID" value="AZR05900.1"/>
    <property type="molecule type" value="Genomic_DNA"/>
</dbReference>
<keyword evidence="3 5" id="KW-0131">Cell cycle</keyword>
<evidence type="ECO:0000256" key="2">
    <source>
        <dbReference type="ARBA" id="ARBA00023210"/>
    </source>
</evidence>
<keyword evidence="9" id="KW-1185">Reference proteome</keyword>
<dbReference type="GO" id="GO:0043093">
    <property type="term" value="P:FtsZ-dependent cytokinesis"/>
    <property type="evidence" value="ECO:0007669"/>
    <property type="project" value="UniProtKB-UniRule"/>
</dbReference>
<gene>
    <name evidence="5" type="primary">sepF</name>
    <name evidence="6" type="ORF">EBQ10_00370</name>
    <name evidence="7" type="ORF">V3M73_03395</name>
</gene>
<evidence type="ECO:0000313" key="9">
    <source>
        <dbReference type="Proteomes" id="UP001555100"/>
    </source>
</evidence>
<dbReference type="InterPro" id="IPR007561">
    <property type="entry name" value="Cell_div_SepF/SepF-rel"/>
</dbReference>